<evidence type="ECO:0000313" key="6">
    <source>
        <dbReference type="Proteomes" id="UP000019225"/>
    </source>
</evidence>
<dbReference type="Gene3D" id="3.30.300.30">
    <property type="match status" value="1"/>
</dbReference>
<feature type="domain" description="Carrier" evidence="4">
    <location>
        <begin position="501"/>
        <end position="574"/>
    </location>
</feature>
<dbReference type="Proteomes" id="UP000019225">
    <property type="component" value="Chromosome"/>
</dbReference>
<keyword evidence="6" id="KW-1185">Reference proteome</keyword>
<dbReference type="Gene3D" id="3.40.50.12780">
    <property type="entry name" value="N-terminal domain of ligase-like"/>
    <property type="match status" value="1"/>
</dbReference>
<feature type="transmembrane region" description="Helical" evidence="3">
    <location>
        <begin position="863"/>
        <end position="883"/>
    </location>
</feature>
<dbReference type="Gene3D" id="2.160.10.10">
    <property type="entry name" value="Hexapeptide repeat proteins"/>
    <property type="match status" value="2"/>
</dbReference>
<keyword evidence="3" id="KW-0472">Membrane</keyword>
<dbReference type="CDD" id="cd05930">
    <property type="entry name" value="A_NRPS"/>
    <property type="match status" value="1"/>
</dbReference>
<keyword evidence="1" id="KW-0596">Phosphopantetheine</keyword>
<feature type="transmembrane region" description="Helical" evidence="3">
    <location>
        <begin position="1087"/>
        <end position="1112"/>
    </location>
</feature>
<keyword evidence="2" id="KW-0597">Phosphoprotein</keyword>
<dbReference type="Pfam" id="PF00550">
    <property type="entry name" value="PP-binding"/>
    <property type="match status" value="1"/>
</dbReference>
<dbReference type="GO" id="GO:0005737">
    <property type="term" value="C:cytoplasm"/>
    <property type="evidence" value="ECO:0007669"/>
    <property type="project" value="TreeGrafter"/>
</dbReference>
<dbReference type="KEGG" id="kal:KALB_3809"/>
<dbReference type="InterPro" id="IPR042099">
    <property type="entry name" value="ANL_N_sf"/>
</dbReference>
<gene>
    <name evidence="5" type="ORF">KALB_3809</name>
</gene>
<dbReference type="EMBL" id="CP007155">
    <property type="protein sequence ID" value="AHH97173.1"/>
    <property type="molecule type" value="Genomic_DNA"/>
</dbReference>
<evidence type="ECO:0000313" key="5">
    <source>
        <dbReference type="EMBL" id="AHH97173.1"/>
    </source>
</evidence>
<dbReference type="eggNOG" id="COG1020">
    <property type="taxonomic scope" value="Bacteria"/>
</dbReference>
<dbReference type="InterPro" id="IPR045851">
    <property type="entry name" value="AMP-bd_C_sf"/>
</dbReference>
<dbReference type="PANTHER" id="PTHR45527:SF1">
    <property type="entry name" value="FATTY ACID SYNTHASE"/>
    <property type="match status" value="1"/>
</dbReference>
<organism evidence="5 6">
    <name type="scientific">Kutzneria albida DSM 43870</name>
    <dbReference type="NCBI Taxonomy" id="1449976"/>
    <lineage>
        <taxon>Bacteria</taxon>
        <taxon>Bacillati</taxon>
        <taxon>Actinomycetota</taxon>
        <taxon>Actinomycetes</taxon>
        <taxon>Pseudonocardiales</taxon>
        <taxon>Pseudonocardiaceae</taxon>
        <taxon>Kutzneria</taxon>
    </lineage>
</organism>
<dbReference type="AlphaFoldDB" id="W5W7S3"/>
<dbReference type="InterPro" id="IPR012728">
    <property type="entry name" value="Pls/PosA_C"/>
</dbReference>
<dbReference type="GO" id="GO:0031177">
    <property type="term" value="F:phosphopantetheine binding"/>
    <property type="evidence" value="ECO:0007669"/>
    <property type="project" value="InterPro"/>
</dbReference>
<dbReference type="RefSeq" id="WP_042222259.1">
    <property type="nucleotide sequence ID" value="NZ_CP007155.1"/>
</dbReference>
<dbReference type="SMART" id="SM00823">
    <property type="entry name" value="PKS_PP"/>
    <property type="match status" value="1"/>
</dbReference>
<dbReference type="Pfam" id="PF00501">
    <property type="entry name" value="AMP-binding"/>
    <property type="match status" value="1"/>
</dbReference>
<dbReference type="GO" id="GO:0044550">
    <property type="term" value="P:secondary metabolite biosynthetic process"/>
    <property type="evidence" value="ECO:0007669"/>
    <property type="project" value="TreeGrafter"/>
</dbReference>
<dbReference type="NCBIfam" id="TIGR02353">
    <property type="entry name" value="NRPS_term_dom"/>
    <property type="match status" value="1"/>
</dbReference>
<protein>
    <submittedName>
        <fullName evidence="5">Non-ribosomal peptide synthetase</fullName>
    </submittedName>
</protein>
<evidence type="ECO:0000256" key="2">
    <source>
        <dbReference type="ARBA" id="ARBA00022553"/>
    </source>
</evidence>
<dbReference type="GO" id="GO:0043041">
    <property type="term" value="P:amino acid activation for nonribosomal peptide biosynthetic process"/>
    <property type="evidence" value="ECO:0007669"/>
    <property type="project" value="TreeGrafter"/>
</dbReference>
<dbReference type="InterPro" id="IPR009081">
    <property type="entry name" value="PP-bd_ACP"/>
</dbReference>
<dbReference type="InterPro" id="IPR000873">
    <property type="entry name" value="AMP-dep_synth/lig_dom"/>
</dbReference>
<dbReference type="InterPro" id="IPR010071">
    <property type="entry name" value="AA_adenyl_dom"/>
</dbReference>
<evidence type="ECO:0000259" key="4">
    <source>
        <dbReference type="PROSITE" id="PS50075"/>
    </source>
</evidence>
<dbReference type="Gene3D" id="1.10.1200.10">
    <property type="entry name" value="ACP-like"/>
    <property type="match status" value="1"/>
</dbReference>
<feature type="transmembrane region" description="Helical" evidence="3">
    <location>
        <begin position="823"/>
        <end position="843"/>
    </location>
</feature>
<dbReference type="InterPro" id="IPR036736">
    <property type="entry name" value="ACP-like_sf"/>
</dbReference>
<dbReference type="eggNOG" id="COG0110">
    <property type="taxonomic scope" value="Bacteria"/>
</dbReference>
<feature type="transmembrane region" description="Helical" evidence="3">
    <location>
        <begin position="636"/>
        <end position="663"/>
    </location>
</feature>
<dbReference type="InterPro" id="IPR020845">
    <property type="entry name" value="AMP-binding_CS"/>
</dbReference>
<dbReference type="NCBIfam" id="TIGR01733">
    <property type="entry name" value="AA-adenyl-dom"/>
    <property type="match status" value="1"/>
</dbReference>
<name>W5W7S3_9PSEU</name>
<keyword evidence="3" id="KW-1133">Transmembrane helix</keyword>
<feature type="transmembrane region" description="Helical" evidence="3">
    <location>
        <begin position="1061"/>
        <end position="1081"/>
    </location>
</feature>
<accession>W5W7S3</accession>
<dbReference type="InterPro" id="IPR011004">
    <property type="entry name" value="Trimer_LpxA-like_sf"/>
</dbReference>
<dbReference type="SUPFAM" id="SSF47336">
    <property type="entry name" value="ACP-like"/>
    <property type="match status" value="1"/>
</dbReference>
<reference evidence="5 6" key="1">
    <citation type="journal article" date="2014" name="BMC Genomics">
        <title>Complete genome sequence of producer of the glycopeptide antibiotic Aculeximycin Kutzneria albida DSM 43870T, a representative of minor genus of Pseudonocardiaceae.</title>
        <authorList>
            <person name="Rebets Y."/>
            <person name="Tokovenko B."/>
            <person name="Lushchyk I."/>
            <person name="Ruckert C."/>
            <person name="Zaburannyi N."/>
            <person name="Bechthold A."/>
            <person name="Kalinowski J."/>
            <person name="Luzhetskyy A."/>
        </authorList>
    </citation>
    <scope>NUCLEOTIDE SEQUENCE [LARGE SCALE GENOMIC DNA]</scope>
    <source>
        <strain evidence="5">DSM 43870</strain>
    </source>
</reference>
<dbReference type="SUPFAM" id="SSF51161">
    <property type="entry name" value="Trimeric LpxA-like enzymes"/>
    <property type="match status" value="3"/>
</dbReference>
<dbReference type="STRING" id="1449976.KALB_3809"/>
<dbReference type="SUPFAM" id="SSF56801">
    <property type="entry name" value="Acetyl-CoA synthetase-like"/>
    <property type="match status" value="1"/>
</dbReference>
<dbReference type="PROSITE" id="PS00455">
    <property type="entry name" value="AMP_BINDING"/>
    <property type="match status" value="1"/>
</dbReference>
<evidence type="ECO:0000256" key="3">
    <source>
        <dbReference type="SAM" id="Phobius"/>
    </source>
</evidence>
<dbReference type="eggNOG" id="COG0663">
    <property type="taxonomic scope" value="Bacteria"/>
</dbReference>
<dbReference type="PATRIC" id="fig|1449976.3.peg.3838"/>
<dbReference type="HOGENOM" id="CLU_002751_1_0_11"/>
<proteinExistence type="predicted"/>
<dbReference type="PANTHER" id="PTHR45527">
    <property type="entry name" value="NONRIBOSOMAL PEPTIDE SYNTHETASE"/>
    <property type="match status" value="1"/>
</dbReference>
<sequence>MSETLWGADRSVDSIDIGTRAIYQGREAAAPRTLIDLLDATAAACPDAEALDDGTSVLTYRELVAGTEHTARRLRQAGIGRGDRVGIRIASGTAELYVTILGVLAAGAAYVPVDAEDPEDRAELVWAQAGVCAVAGTGGQLTRLGAPTGSADRPRPADEAWIIFTSGSTGTPKGVAVSHRSAAAFVDAEARLFLPRNPIGPGDRVLAGLSVAFDASCEEMWLAWRHGACLVPAPRSVVRSGADLGDWLTSRRISVVSTVPTLAAMWPVQALSGIRLLILGGESCPPELAARLDGPDRQVWNTYGPTEATVVACATRLHAGQPVRIGLPLDGWDLAVVDQRGEPVGWGETGELVIGGVGLARYLDPVKDAQKYAPLPALGWDRAYRSGDLVRADPEGLVFLGREDGQVKIGGRRIELGEVDAALLALPGVAAAVTAVQTTEAGQQVLVGYVILADGVTELDRTLITRRLPAAVVPLIAVLDDLPTRASGKVDRSALPWPLPDTGAGEQSWLAQQWTKVLGVPVTADTDFFAAGGASLAAAHLVSLVRQRFPALSVADLYQCPTLGELTARLDELGATTASARAVRPVPRHVGVSQTLILVALLTVRGARWLTLLALFDNVVTWLFGADQWAPTAPWPLVLAGWALLITLPGRLATTVLAIRLLTKGIAPGEHRRGGATHLRLWTAERLVLLGGLAEITGTHWCLRYARALGCQVGENVELHALPPVTGLGSFGDGCSVESEVDLAGWWLDGDVLHVGTVRVGAGARVGTRSTLMPGSVVAQGAEVAPGTCVTGTAQDEPAGTWPQARADRSTGLRWLYTTSLQLLGLLPMLAVLPGLLLTWVMVNQDSTLGQVVVNLLESVVPATLLTVLCYAALLALAVRLLGRLVRPGTHPSDGWTAWGAWLTTKLTDTARQTLFPLYAGLLTPHWLRLLGAKIGRRVEASTVHTAPSLLHVADGAFLADDCLLAPAELRGGWLRLGTARVGRRAFVGNSGIVGADRQVGDQALIGVLSTAPEAANTSSSWLGRPAIRLPRTAETTDPTRTFEPPRGLVLARAAVESLRVLPLLLAAVLAESVAIALQSVDVLAGGAWALAASGLVLLAAGLVACLLTSGVKWLLLGRFRRGEHPLWSSFVWRNELADTFVEELGVPWLGRLAEGTPLLTGWLRTLGARIGRGVWCETHWLPEYDLVSIGEGASVNRGCVVQTHLFHDRLMRLDQVELGRGATVGPHSIVLPGSRVGESTTVGAVSLVMRDEQLPARTRWQGNPVSAWR</sequence>
<keyword evidence="3" id="KW-0812">Transmembrane</keyword>
<evidence type="ECO:0000256" key="1">
    <source>
        <dbReference type="ARBA" id="ARBA00022450"/>
    </source>
</evidence>
<dbReference type="InterPro" id="IPR020806">
    <property type="entry name" value="PKS_PP-bd"/>
</dbReference>
<dbReference type="PROSITE" id="PS50075">
    <property type="entry name" value="CARRIER"/>
    <property type="match status" value="1"/>
</dbReference>